<gene>
    <name evidence="9" type="ORF">PGTUg99_023049</name>
</gene>
<evidence type="ECO:0000256" key="4">
    <source>
        <dbReference type="ARBA" id="ARBA00023136"/>
    </source>
</evidence>
<comment type="caution">
    <text evidence="9">The sequence shown here is derived from an EMBL/GenBank/DDBJ whole genome shotgun (WGS) entry which is preliminary data.</text>
</comment>
<feature type="compositionally biased region" description="Polar residues" evidence="5">
    <location>
        <begin position="382"/>
        <end position="403"/>
    </location>
</feature>
<accession>A0A5B0RSK3</accession>
<feature type="transmembrane region" description="Helical" evidence="6">
    <location>
        <begin position="213"/>
        <end position="230"/>
    </location>
</feature>
<feature type="region of interest" description="Disordered" evidence="5">
    <location>
        <begin position="617"/>
        <end position="681"/>
    </location>
</feature>
<keyword evidence="4 6" id="KW-0472">Membrane</keyword>
<feature type="domain" description="TM7S3/TM198-like" evidence="8">
    <location>
        <begin position="98"/>
        <end position="308"/>
    </location>
</feature>
<evidence type="ECO:0000256" key="7">
    <source>
        <dbReference type="SAM" id="SignalP"/>
    </source>
</evidence>
<dbReference type="Proteomes" id="UP000325313">
    <property type="component" value="Unassembled WGS sequence"/>
</dbReference>
<feature type="transmembrane region" description="Helical" evidence="6">
    <location>
        <begin position="119"/>
        <end position="141"/>
    </location>
</feature>
<dbReference type="EMBL" id="VDEP01000141">
    <property type="protein sequence ID" value="KAA1128547.1"/>
    <property type="molecule type" value="Genomic_DNA"/>
</dbReference>
<feature type="region of interest" description="Disordered" evidence="5">
    <location>
        <begin position="356"/>
        <end position="499"/>
    </location>
</feature>
<evidence type="ECO:0000256" key="6">
    <source>
        <dbReference type="SAM" id="Phobius"/>
    </source>
</evidence>
<sequence length="681" mass="73350">MMASRLGSITLAVLVLLTLLLHHQHRPAHSLTLLDNSSRLSSSTPPLAHPSLLPRQLPASSSSSTDQPSPAPEQSTAAGGTSPSRLALSSLLFSIPTTILGLILLLLGRALPRFYSSVAFALAIAFPTWALSINLAGIAGITGRSYSQDSQNIIIWALVSGTFFFGLSLSLLIGQHGYPIALFLSSIQAGLAISISILIFSNGLTIHHTLSRSIFLAIGPSISGLITIICRPSISSSTACAFSGAFLLFLGIDLLVNENDGMSRGIRFLFDHNPHHAQDLANYNPPTATRILLPVSWACMFLGAWYQYRFLDRPFHTTWPPDLHRKSTKSSAQSTVLVDRDIEKNGSVEKVQGLTAVSASSQEDHSSSPAYFEDPPFPASPQPQEFESPSQSEQRYTTDSYDTGLSAIPELTEHSTSGRGGSRSGSGSGRALSVMFPHSHRHPSNATSNSIRRSTRSSEFQIPPTALPSTSEAADPSNISVSPPHTTLSETTVFPDDSISQTTRQRLALTIYSNSGLIEEETEAMLTLATDAASPVIETKTQGMRPSFLFCVSFLLLRNILLPLDMVLTQFNLCTPENDGHRADSSSQTGPDPFMAQPPTPGSTGVLTRLARAFGEGSSSVSRQDLQLTPQNVTCGEEASEEQALQSDAERWASLSDGQSPYEHTARLRRDLHSWTSDEPT</sequence>
<evidence type="ECO:0000313" key="10">
    <source>
        <dbReference type="Proteomes" id="UP000325313"/>
    </source>
</evidence>
<evidence type="ECO:0000259" key="8">
    <source>
        <dbReference type="Pfam" id="PF13886"/>
    </source>
</evidence>
<feature type="transmembrane region" description="Helical" evidence="6">
    <location>
        <begin position="237"/>
        <end position="256"/>
    </location>
</feature>
<feature type="compositionally biased region" description="Polar residues" evidence="5">
    <location>
        <begin position="467"/>
        <end position="499"/>
    </location>
</feature>
<feature type="region of interest" description="Disordered" evidence="5">
    <location>
        <begin position="51"/>
        <end position="82"/>
    </location>
</feature>
<feature type="compositionally biased region" description="Gly residues" evidence="5">
    <location>
        <begin position="418"/>
        <end position="428"/>
    </location>
</feature>
<feature type="compositionally biased region" description="Basic and acidic residues" evidence="5">
    <location>
        <begin position="664"/>
        <end position="673"/>
    </location>
</feature>
<feature type="compositionally biased region" description="Polar residues" evidence="5">
    <location>
        <begin position="617"/>
        <end position="634"/>
    </location>
</feature>
<evidence type="ECO:0000256" key="1">
    <source>
        <dbReference type="ARBA" id="ARBA00004141"/>
    </source>
</evidence>
<keyword evidence="7" id="KW-0732">Signal</keyword>
<feature type="region of interest" description="Disordered" evidence="5">
    <location>
        <begin position="578"/>
        <end position="603"/>
    </location>
</feature>
<feature type="transmembrane region" description="Helical" evidence="6">
    <location>
        <begin position="153"/>
        <end position="173"/>
    </location>
</feature>
<comment type="subcellular location">
    <subcellularLocation>
        <location evidence="1">Membrane</location>
        <topology evidence="1">Multi-pass membrane protein</topology>
    </subcellularLocation>
</comment>
<name>A0A5B0RSK3_PUCGR</name>
<proteinExistence type="predicted"/>
<feature type="transmembrane region" description="Helical" evidence="6">
    <location>
        <begin position="86"/>
        <end position="107"/>
    </location>
</feature>
<protein>
    <recommendedName>
        <fullName evidence="8">TM7S3/TM198-like domain-containing protein</fullName>
    </recommendedName>
</protein>
<feature type="compositionally biased region" description="Polar residues" evidence="5">
    <location>
        <begin position="73"/>
        <end position="82"/>
    </location>
</feature>
<evidence type="ECO:0000256" key="3">
    <source>
        <dbReference type="ARBA" id="ARBA00022989"/>
    </source>
</evidence>
<feature type="compositionally biased region" description="Low complexity" evidence="5">
    <location>
        <begin position="58"/>
        <end position="68"/>
    </location>
</feature>
<dbReference type="AlphaFoldDB" id="A0A5B0RSK3"/>
<evidence type="ECO:0000313" key="9">
    <source>
        <dbReference type="EMBL" id="KAA1128547.1"/>
    </source>
</evidence>
<organism evidence="9 10">
    <name type="scientific">Puccinia graminis f. sp. tritici</name>
    <dbReference type="NCBI Taxonomy" id="56615"/>
    <lineage>
        <taxon>Eukaryota</taxon>
        <taxon>Fungi</taxon>
        <taxon>Dikarya</taxon>
        <taxon>Basidiomycota</taxon>
        <taxon>Pucciniomycotina</taxon>
        <taxon>Pucciniomycetes</taxon>
        <taxon>Pucciniales</taxon>
        <taxon>Pucciniaceae</taxon>
        <taxon>Puccinia</taxon>
    </lineage>
</organism>
<feature type="transmembrane region" description="Helical" evidence="6">
    <location>
        <begin position="291"/>
        <end position="308"/>
    </location>
</feature>
<dbReference type="GO" id="GO:0016020">
    <property type="term" value="C:membrane"/>
    <property type="evidence" value="ECO:0007669"/>
    <property type="project" value="UniProtKB-SubCell"/>
</dbReference>
<evidence type="ECO:0000256" key="2">
    <source>
        <dbReference type="ARBA" id="ARBA00022692"/>
    </source>
</evidence>
<keyword evidence="3 6" id="KW-1133">Transmembrane helix</keyword>
<feature type="transmembrane region" description="Helical" evidence="6">
    <location>
        <begin position="180"/>
        <end position="201"/>
    </location>
</feature>
<feature type="chain" id="PRO_5022863908" description="TM7S3/TM198-like domain-containing protein" evidence="7">
    <location>
        <begin position="31"/>
        <end position="681"/>
    </location>
</feature>
<evidence type="ECO:0000256" key="5">
    <source>
        <dbReference type="SAM" id="MobiDB-lite"/>
    </source>
</evidence>
<feature type="region of interest" description="Disordered" evidence="5">
    <location>
        <begin position="322"/>
        <end position="341"/>
    </location>
</feature>
<dbReference type="Pfam" id="PF13886">
    <property type="entry name" value="TM7S3_TM198"/>
    <property type="match status" value="1"/>
</dbReference>
<keyword evidence="2 6" id="KW-0812">Transmembrane</keyword>
<dbReference type="InterPro" id="IPR025256">
    <property type="entry name" value="TM7S3/TM198-like_dom"/>
</dbReference>
<feature type="signal peptide" evidence="7">
    <location>
        <begin position="1"/>
        <end position="30"/>
    </location>
</feature>
<reference evidence="9 10" key="1">
    <citation type="submission" date="2019-05" db="EMBL/GenBank/DDBJ databases">
        <title>Emergence of the Ug99 lineage of the wheat stem rust pathogen through somatic hybridization.</title>
        <authorList>
            <person name="Li F."/>
            <person name="Upadhyaya N.M."/>
            <person name="Sperschneider J."/>
            <person name="Matny O."/>
            <person name="Nguyen-Phuc H."/>
            <person name="Mago R."/>
            <person name="Raley C."/>
            <person name="Miller M.E."/>
            <person name="Silverstein K.A.T."/>
            <person name="Henningsen E."/>
            <person name="Hirsch C.D."/>
            <person name="Visser B."/>
            <person name="Pretorius Z.A."/>
            <person name="Steffenson B.J."/>
            <person name="Schwessinger B."/>
            <person name="Dodds P.N."/>
            <person name="Figueroa M."/>
        </authorList>
    </citation>
    <scope>NUCLEOTIDE SEQUENCE [LARGE SCALE GENOMIC DNA]</scope>
    <source>
        <strain evidence="9 10">Ug99</strain>
    </source>
</reference>